<dbReference type="Gene3D" id="2.60.40.760">
    <property type="entry name" value="Expansin, cellulose-binding-like domain"/>
    <property type="match status" value="1"/>
</dbReference>
<feature type="region of interest" description="Disordered" evidence="5">
    <location>
        <begin position="1"/>
        <end position="33"/>
    </location>
</feature>
<dbReference type="PRINTS" id="PR01225">
    <property type="entry name" value="EXPANSNFAMLY"/>
</dbReference>
<dbReference type="InterPro" id="IPR009009">
    <property type="entry name" value="RlpA-like_DPBB"/>
</dbReference>
<dbReference type="PROSITE" id="PS50842">
    <property type="entry name" value="EXPANSIN_EG45"/>
    <property type="match status" value="1"/>
</dbReference>
<reference evidence="8" key="1">
    <citation type="journal article" date="2018" name="DNA Res.">
        <title>Multiple hybrid de novo genome assembly of finger millet, an orphan allotetraploid crop.</title>
        <authorList>
            <person name="Hatakeyama M."/>
            <person name="Aluri S."/>
            <person name="Balachadran M.T."/>
            <person name="Sivarajan S.R."/>
            <person name="Patrignani A."/>
            <person name="Gruter S."/>
            <person name="Poveda L."/>
            <person name="Shimizu-Inatsugi R."/>
            <person name="Baeten J."/>
            <person name="Francoijs K.J."/>
            <person name="Nataraja K.N."/>
            <person name="Reddy Y.A.N."/>
            <person name="Phadnis S."/>
            <person name="Ravikumar R.L."/>
            <person name="Schlapbach R."/>
            <person name="Sreeman S.M."/>
            <person name="Shimizu K.K."/>
        </authorList>
    </citation>
    <scope>NUCLEOTIDE SEQUENCE</scope>
</reference>
<feature type="domain" description="Expansin-like EG45" evidence="6">
    <location>
        <begin position="168"/>
        <end position="293"/>
    </location>
</feature>
<dbReference type="Gene3D" id="2.40.40.10">
    <property type="entry name" value="RlpA-like domain"/>
    <property type="match status" value="1"/>
</dbReference>
<comment type="caution">
    <text evidence="8">The sequence shown here is derived from an EMBL/GenBank/DDBJ whole genome shotgun (WGS) entry which is preliminary data.</text>
</comment>
<evidence type="ECO:0000256" key="2">
    <source>
        <dbReference type="ARBA" id="ARBA00005650"/>
    </source>
</evidence>
<keyword evidence="9" id="KW-1185">Reference proteome</keyword>
<evidence type="ECO:0000313" key="9">
    <source>
        <dbReference type="Proteomes" id="UP001054889"/>
    </source>
</evidence>
<dbReference type="AlphaFoldDB" id="A0AAV5BYD6"/>
<dbReference type="SUPFAM" id="SSF49590">
    <property type="entry name" value="PHL pollen allergen"/>
    <property type="match status" value="1"/>
</dbReference>
<dbReference type="InterPro" id="IPR007117">
    <property type="entry name" value="Expansin_CBD"/>
</dbReference>
<dbReference type="EMBL" id="BQKI01000003">
    <property type="protein sequence ID" value="GJM91426.1"/>
    <property type="molecule type" value="Genomic_DNA"/>
</dbReference>
<dbReference type="SUPFAM" id="SSF50685">
    <property type="entry name" value="Barwin-like endoglucanases"/>
    <property type="match status" value="1"/>
</dbReference>
<evidence type="ECO:0000256" key="1">
    <source>
        <dbReference type="ARBA" id="ARBA00004613"/>
    </source>
</evidence>
<evidence type="ECO:0000313" key="8">
    <source>
        <dbReference type="EMBL" id="GJM91426.1"/>
    </source>
</evidence>
<dbReference type="PRINTS" id="PR00829">
    <property type="entry name" value="LOLP1ALLERGN"/>
</dbReference>
<dbReference type="Pfam" id="PF03330">
    <property type="entry name" value="DPBB_1"/>
    <property type="match status" value="1"/>
</dbReference>
<evidence type="ECO:0000256" key="4">
    <source>
        <dbReference type="ARBA" id="ARBA00023180"/>
    </source>
</evidence>
<evidence type="ECO:0000256" key="3">
    <source>
        <dbReference type="ARBA" id="ARBA00022525"/>
    </source>
</evidence>
<dbReference type="InterPro" id="IPR036908">
    <property type="entry name" value="RlpA-like_sf"/>
</dbReference>
<feature type="domain" description="Expansin-like CBD" evidence="7">
    <location>
        <begin position="306"/>
        <end position="386"/>
    </location>
</feature>
<name>A0AAV5BYD6_ELECO</name>
<dbReference type="Pfam" id="PF01357">
    <property type="entry name" value="Expansin_C"/>
    <property type="match status" value="1"/>
</dbReference>
<dbReference type="InterPro" id="IPR005795">
    <property type="entry name" value="LolPI"/>
</dbReference>
<sequence length="391" mass="43178">MPSAASPPARNQLAASLDTGVRPNSQRDRKSSLGNQIGWRAIGHRLRCVASEPAAEEQALSHYLWSLEIKSEAYRGDAGIRAMAGDWSDVGEVPNPDEMEHYPHPAVMPYSLTVLSRVFSSSRPLTPASVLAQTENYTTSAASYYSGWVPAKATWYGAPTGAGPDDNGGACGFKHTNQYPFSSMTSCGNEPISRRLRPCQVAVGTNHAVLGLVKSYLWRSAIRCTKQNHPACSGNPQTVIITDMNYYPVAKYHFDLSGTAFGSMARPGLNDKLRHAGIIDMEFRRVLCNLPGLTITFHVHHTSNPNYLAVLVEYANKAGTIVQVDINENNHGWVPMRESWGDIWRIDSAKRLIGPFSMRIRNDAGQTLVANNVIPRNWKPDTDYHTNIQFH</sequence>
<accession>A0AAV5BYD6</accession>
<evidence type="ECO:0000259" key="7">
    <source>
        <dbReference type="PROSITE" id="PS50843"/>
    </source>
</evidence>
<dbReference type="CDD" id="cd22275">
    <property type="entry name" value="DPBB_EXPB_N"/>
    <property type="match status" value="1"/>
</dbReference>
<gene>
    <name evidence="8" type="primary">ga07792</name>
    <name evidence="8" type="ORF">PR202_ga07792</name>
</gene>
<comment type="subcellular location">
    <subcellularLocation>
        <location evidence="1">Secreted</location>
    </subcellularLocation>
</comment>
<dbReference type="Proteomes" id="UP001054889">
    <property type="component" value="Unassembled WGS sequence"/>
</dbReference>
<organism evidence="8 9">
    <name type="scientific">Eleusine coracana subsp. coracana</name>
    <dbReference type="NCBI Taxonomy" id="191504"/>
    <lineage>
        <taxon>Eukaryota</taxon>
        <taxon>Viridiplantae</taxon>
        <taxon>Streptophyta</taxon>
        <taxon>Embryophyta</taxon>
        <taxon>Tracheophyta</taxon>
        <taxon>Spermatophyta</taxon>
        <taxon>Magnoliopsida</taxon>
        <taxon>Liliopsida</taxon>
        <taxon>Poales</taxon>
        <taxon>Poaceae</taxon>
        <taxon>PACMAD clade</taxon>
        <taxon>Chloridoideae</taxon>
        <taxon>Cynodonteae</taxon>
        <taxon>Eleusininae</taxon>
        <taxon>Eleusine</taxon>
    </lineage>
</organism>
<proteinExistence type="inferred from homology"/>
<dbReference type="InterPro" id="IPR036749">
    <property type="entry name" value="Expansin_CBD_sf"/>
</dbReference>
<dbReference type="InterPro" id="IPR007112">
    <property type="entry name" value="Expansin/allergen_DPBB_dom"/>
</dbReference>
<reference evidence="8" key="2">
    <citation type="submission" date="2021-12" db="EMBL/GenBank/DDBJ databases">
        <title>Resequencing data analysis of finger millet.</title>
        <authorList>
            <person name="Hatakeyama M."/>
            <person name="Aluri S."/>
            <person name="Balachadran M.T."/>
            <person name="Sivarajan S.R."/>
            <person name="Poveda L."/>
            <person name="Shimizu-Inatsugi R."/>
            <person name="Schlapbach R."/>
            <person name="Sreeman S.M."/>
            <person name="Shimizu K.K."/>
        </authorList>
    </citation>
    <scope>NUCLEOTIDE SEQUENCE</scope>
</reference>
<evidence type="ECO:0000259" key="6">
    <source>
        <dbReference type="PROSITE" id="PS50842"/>
    </source>
</evidence>
<dbReference type="InterPro" id="IPR007118">
    <property type="entry name" value="Expan_Lol_pI"/>
</dbReference>
<keyword evidence="3" id="KW-0964">Secreted</keyword>
<evidence type="ECO:0000256" key="5">
    <source>
        <dbReference type="SAM" id="MobiDB-lite"/>
    </source>
</evidence>
<protein>
    <submittedName>
        <fullName evidence="8">Uncharacterized protein</fullName>
    </submittedName>
</protein>
<dbReference type="PANTHER" id="PTHR31692:SF94">
    <property type="entry name" value="EXPANSIN-B4"/>
    <property type="match status" value="1"/>
</dbReference>
<keyword evidence="4" id="KW-0325">Glycoprotein</keyword>
<dbReference type="PROSITE" id="PS50843">
    <property type="entry name" value="EXPANSIN_CBD"/>
    <property type="match status" value="1"/>
</dbReference>
<dbReference type="GO" id="GO:0005576">
    <property type="term" value="C:extracellular region"/>
    <property type="evidence" value="ECO:0007669"/>
    <property type="project" value="UniProtKB-SubCell"/>
</dbReference>
<comment type="similarity">
    <text evidence="2">Belongs to the expansin family. Expansin B subfamily.</text>
</comment>
<dbReference type="PANTHER" id="PTHR31692">
    <property type="entry name" value="EXPANSIN-B3"/>
    <property type="match status" value="1"/>
</dbReference>